<dbReference type="Pfam" id="PF06114">
    <property type="entry name" value="Peptidase_M78"/>
    <property type="match status" value="1"/>
</dbReference>
<dbReference type="InterPro" id="IPR010359">
    <property type="entry name" value="IrrE_HExxH"/>
</dbReference>
<evidence type="ECO:0000313" key="3">
    <source>
        <dbReference type="EMBL" id="SDJ89280.1"/>
    </source>
</evidence>
<evidence type="ECO:0000313" key="5">
    <source>
        <dbReference type="Proteomes" id="UP000182836"/>
    </source>
</evidence>
<evidence type="ECO:0000313" key="4">
    <source>
        <dbReference type="Proteomes" id="UP000037269"/>
    </source>
</evidence>
<dbReference type="RefSeq" id="WP_043065724.1">
    <property type="nucleotide sequence ID" value="NZ_BJOA01000097.1"/>
</dbReference>
<dbReference type="AlphaFoldDB" id="A0A0D1V9V8"/>
<organism evidence="2 4">
    <name type="scientific">Aneurinibacillus migulanus</name>
    <name type="common">Bacillus migulanus</name>
    <dbReference type="NCBI Taxonomy" id="47500"/>
    <lineage>
        <taxon>Bacteria</taxon>
        <taxon>Bacillati</taxon>
        <taxon>Bacillota</taxon>
        <taxon>Bacilli</taxon>
        <taxon>Bacillales</taxon>
        <taxon>Paenibacillaceae</taxon>
        <taxon>Aneurinibacillus group</taxon>
        <taxon>Aneurinibacillus</taxon>
    </lineage>
</organism>
<reference evidence="2 4" key="1">
    <citation type="submission" date="2015-07" db="EMBL/GenBank/DDBJ databases">
        <title>Fjat-14205 dsm 2895.</title>
        <authorList>
            <person name="Liu B."/>
            <person name="Wang J."/>
            <person name="Zhu Y."/>
            <person name="Liu G."/>
            <person name="Chen Q."/>
            <person name="Chen Z."/>
            <person name="Lan J."/>
            <person name="Che J."/>
            <person name="Ge C."/>
            <person name="Shi H."/>
            <person name="Pan Z."/>
            <person name="Liu X."/>
        </authorList>
    </citation>
    <scope>NUCLEOTIDE SEQUENCE [LARGE SCALE GENOMIC DNA]</scope>
    <source>
        <strain evidence="2 4">DSM 2895</strain>
    </source>
</reference>
<accession>A0A0D1V9V8</accession>
<name>A0A0D1V9V8_ANEMI</name>
<dbReference type="EMBL" id="LGUG01000013">
    <property type="protein sequence ID" value="KON84247.1"/>
    <property type="molecule type" value="Genomic_DNA"/>
</dbReference>
<protein>
    <recommendedName>
        <fullName evidence="1">IrrE N-terminal-like domain-containing protein</fullName>
    </recommendedName>
</protein>
<dbReference type="PATRIC" id="fig|47500.8.peg.6480"/>
<keyword evidence="4" id="KW-1185">Reference proteome</keyword>
<dbReference type="STRING" id="47500.AF333_30385"/>
<feature type="domain" description="IrrE N-terminal-like" evidence="1">
    <location>
        <begin position="52"/>
        <end position="118"/>
    </location>
</feature>
<proteinExistence type="predicted"/>
<dbReference type="GeneID" id="42309433"/>
<reference evidence="3 5" key="2">
    <citation type="submission" date="2016-10" db="EMBL/GenBank/DDBJ databases">
        <authorList>
            <person name="de Groot N.N."/>
        </authorList>
    </citation>
    <scope>NUCLEOTIDE SEQUENCE [LARGE SCALE GENOMIC DNA]</scope>
    <source>
        <strain evidence="3 5">DSM 2895</strain>
    </source>
</reference>
<evidence type="ECO:0000259" key="1">
    <source>
        <dbReference type="Pfam" id="PF06114"/>
    </source>
</evidence>
<dbReference type="EMBL" id="FNED01000031">
    <property type="protein sequence ID" value="SDJ89280.1"/>
    <property type="molecule type" value="Genomic_DNA"/>
</dbReference>
<sequence length="152" mass="17801">MLRRIRKKMRYLKRRVGSVQPHDIACYKKLPIIYTYDLPKGILGMFLPVGAKGVIYIRPDMPPEQEKFVLCHELFHAILKHQGVSMTSEENMYNPNWLQISRQEYEAHMGAACLLLDGFKVSETMSFSYISKITGCPERIVEKYFQLMPKRK</sequence>
<dbReference type="Gene3D" id="1.10.10.2910">
    <property type="match status" value="1"/>
</dbReference>
<gene>
    <name evidence="2" type="ORF">AF333_30385</name>
    <name evidence="3" type="ORF">SAMN04487909_13162</name>
</gene>
<dbReference type="OrthoDB" id="9816277at2"/>
<dbReference type="Proteomes" id="UP000182836">
    <property type="component" value="Unassembled WGS sequence"/>
</dbReference>
<dbReference type="Proteomes" id="UP000037269">
    <property type="component" value="Unassembled WGS sequence"/>
</dbReference>
<evidence type="ECO:0000313" key="2">
    <source>
        <dbReference type="EMBL" id="KON84247.1"/>
    </source>
</evidence>